<dbReference type="InterPro" id="IPR041700">
    <property type="entry name" value="OMP_b-brl_3"/>
</dbReference>
<dbReference type="RefSeq" id="WP_142600428.1">
    <property type="nucleotide sequence ID" value="NZ_FXSZ01000001.1"/>
</dbReference>
<dbReference type="OrthoDB" id="1086219at2"/>
<evidence type="ECO:0000256" key="4">
    <source>
        <dbReference type="SAM" id="MobiDB-lite"/>
    </source>
</evidence>
<keyword evidence="5" id="KW-0732">Signal</keyword>
<evidence type="ECO:0000313" key="8">
    <source>
        <dbReference type="Proteomes" id="UP000315971"/>
    </source>
</evidence>
<dbReference type="Proteomes" id="UP000315971">
    <property type="component" value="Unassembled WGS sequence"/>
</dbReference>
<feature type="domain" description="Outer membrane protein beta-barrel" evidence="6">
    <location>
        <begin position="415"/>
        <end position="722"/>
    </location>
</feature>
<dbReference type="GO" id="GO:0009279">
    <property type="term" value="C:cell outer membrane"/>
    <property type="evidence" value="ECO:0007669"/>
    <property type="project" value="UniProtKB-SubCell"/>
</dbReference>
<keyword evidence="3" id="KW-0998">Cell outer membrane</keyword>
<dbReference type="SUPFAM" id="SSF49464">
    <property type="entry name" value="Carboxypeptidase regulatory domain-like"/>
    <property type="match status" value="1"/>
</dbReference>
<evidence type="ECO:0000256" key="3">
    <source>
        <dbReference type="ARBA" id="ARBA00023237"/>
    </source>
</evidence>
<feature type="signal peptide" evidence="5">
    <location>
        <begin position="1"/>
        <end position="23"/>
    </location>
</feature>
<accession>A0A521AAV4</accession>
<evidence type="ECO:0000259" key="6">
    <source>
        <dbReference type="Pfam" id="PF14905"/>
    </source>
</evidence>
<proteinExistence type="predicted"/>
<evidence type="ECO:0000256" key="2">
    <source>
        <dbReference type="ARBA" id="ARBA00023136"/>
    </source>
</evidence>
<dbReference type="InterPro" id="IPR008969">
    <property type="entry name" value="CarboxyPept-like_regulatory"/>
</dbReference>
<dbReference type="Pfam" id="PF14905">
    <property type="entry name" value="OMP_b-brl_3"/>
    <property type="match status" value="1"/>
</dbReference>
<comment type="subcellular location">
    <subcellularLocation>
        <location evidence="1">Cell outer membrane</location>
    </subcellularLocation>
</comment>
<sequence length="880" mass="98683">MKFLPSISLLVSVWVFFSPGANAQSLTRGSVTGKIKEAKKHEVLEGAVISVMSKQDSSLRGVLSDKYGMFSIKNLPVGNYKLFCSYFGYKDVIRHFFISKEKPECQLDDILLDSALITLNEITVIAEVPPVVIKKDTTEFNANSYKTKTQAVVEDLLKQLPGVEVEKDGSISAQGQKITAVLVDGKPFFGNDPKLATQNLPANIINKVQVITVDPEKAEHGESGIIINLSVRKDKKKGGFGNVSLGAGSNNRYKGNLSLNRFNNEQQFSIISNANNVSSDVGISNSFSGGINFNNPLNNKLVLSLSYLNNLNNTNQSSFLKRNTLLQNESLLYSDRSTNSNNSQRHAFDLTLDYKINSSTNLNFNSKISYRQFSSSSSSLFESSSPEGNVNDGNRSTKSSTKSPDFNNNIKYAKRFIKKGRQLSLSIKNSYESNDQIGFNYSLSNYYQSQSVNQSLINQQNSSDRSKFSNDINLMYSEPLFTNHLLKFNYAFNNGIENSTRNANDFDELSKEYDLPNAFMSNVYRNRTNANRIGTSFNENGDTYDYSVGISIQETDLKGHSIAKDSIYTQNNFSVLPQASFNYKISKNSRISTNYRGDIRQPSILDLQPTPDNTNPLYIKIGNPDLQSEFNNNLSVNYSKFDPISNWSMFANLSVGTTFNKITYNSFIDAAVGKQTSKPENVSGNYNLNLNVSWGIPIKSVRTKPGLNTSIIKNTTYINGIKSTSYNSRCGLTYAVNYKYANKLDFNMNYTGNFNNVQYENPGLKDASYLNLTSTIGVTYYLPKNFAVNSDLTYFRNENQIQVAKKSIALLNASIYKEFLNNKARLTLDAYDLLKQNTSINRTITDNQIEDRQSNNITQYFMLTFTYRFNKFNSSASNDL</sequence>
<evidence type="ECO:0000313" key="7">
    <source>
        <dbReference type="EMBL" id="SMO31928.1"/>
    </source>
</evidence>
<keyword evidence="2" id="KW-0472">Membrane</keyword>
<keyword evidence="7" id="KW-0675">Receptor</keyword>
<feature type="compositionally biased region" description="Polar residues" evidence="4">
    <location>
        <begin position="386"/>
        <end position="406"/>
    </location>
</feature>
<feature type="region of interest" description="Disordered" evidence="4">
    <location>
        <begin position="380"/>
        <end position="406"/>
    </location>
</feature>
<feature type="chain" id="PRO_5021852069" evidence="5">
    <location>
        <begin position="24"/>
        <end position="880"/>
    </location>
</feature>
<protein>
    <submittedName>
        <fullName evidence="7">Outer membrane receptor proteins, mostly Fe transport</fullName>
    </submittedName>
</protein>
<evidence type="ECO:0000256" key="1">
    <source>
        <dbReference type="ARBA" id="ARBA00004442"/>
    </source>
</evidence>
<keyword evidence="8" id="KW-1185">Reference proteome</keyword>
<dbReference type="AlphaFoldDB" id="A0A521AAV4"/>
<organism evidence="7 8">
    <name type="scientific">Solitalea koreensis</name>
    <dbReference type="NCBI Taxonomy" id="543615"/>
    <lineage>
        <taxon>Bacteria</taxon>
        <taxon>Pseudomonadati</taxon>
        <taxon>Bacteroidota</taxon>
        <taxon>Sphingobacteriia</taxon>
        <taxon>Sphingobacteriales</taxon>
        <taxon>Sphingobacteriaceae</taxon>
        <taxon>Solitalea</taxon>
    </lineage>
</organism>
<reference evidence="7 8" key="1">
    <citation type="submission" date="2017-05" db="EMBL/GenBank/DDBJ databases">
        <authorList>
            <person name="Varghese N."/>
            <person name="Submissions S."/>
        </authorList>
    </citation>
    <scope>NUCLEOTIDE SEQUENCE [LARGE SCALE GENOMIC DNA]</scope>
    <source>
        <strain evidence="7 8">DSM 21342</strain>
    </source>
</reference>
<dbReference type="Pfam" id="PF13715">
    <property type="entry name" value="CarbopepD_reg_2"/>
    <property type="match status" value="1"/>
</dbReference>
<dbReference type="SUPFAM" id="SSF56935">
    <property type="entry name" value="Porins"/>
    <property type="match status" value="1"/>
</dbReference>
<dbReference type="InterPro" id="IPR036942">
    <property type="entry name" value="Beta-barrel_TonB_sf"/>
</dbReference>
<dbReference type="Gene3D" id="2.60.40.1120">
    <property type="entry name" value="Carboxypeptidase-like, regulatory domain"/>
    <property type="match status" value="1"/>
</dbReference>
<name>A0A521AAV4_9SPHI</name>
<dbReference type="EMBL" id="FXSZ01000001">
    <property type="protein sequence ID" value="SMO31928.1"/>
    <property type="molecule type" value="Genomic_DNA"/>
</dbReference>
<evidence type="ECO:0000256" key="5">
    <source>
        <dbReference type="SAM" id="SignalP"/>
    </source>
</evidence>
<gene>
    <name evidence="7" type="ORF">SAMN06265350_10120</name>
</gene>
<dbReference type="Gene3D" id="2.40.170.20">
    <property type="entry name" value="TonB-dependent receptor, beta-barrel domain"/>
    <property type="match status" value="1"/>
</dbReference>